<dbReference type="AlphaFoldDB" id="A0A078A7P3"/>
<evidence type="ECO:0000256" key="1">
    <source>
        <dbReference type="SAM" id="MobiDB-lite"/>
    </source>
</evidence>
<dbReference type="Proteomes" id="UP000039865">
    <property type="component" value="Unassembled WGS sequence"/>
</dbReference>
<feature type="region of interest" description="Disordered" evidence="1">
    <location>
        <begin position="112"/>
        <end position="131"/>
    </location>
</feature>
<name>A0A078A7P3_STYLE</name>
<dbReference type="InterPro" id="IPR019448">
    <property type="entry name" value="NT-C2"/>
</dbReference>
<dbReference type="EMBL" id="CCKQ01006292">
    <property type="protein sequence ID" value="CDW77592.1"/>
    <property type="molecule type" value="Genomic_DNA"/>
</dbReference>
<evidence type="ECO:0000313" key="4">
    <source>
        <dbReference type="Proteomes" id="UP000039865"/>
    </source>
</evidence>
<feature type="compositionally biased region" description="Basic and acidic residues" evidence="1">
    <location>
        <begin position="185"/>
        <end position="199"/>
    </location>
</feature>
<feature type="domain" description="C2 NT-type" evidence="2">
    <location>
        <begin position="1"/>
        <end position="112"/>
    </location>
</feature>
<protein>
    <recommendedName>
        <fullName evidence="2">C2 NT-type domain-containing protein</fullName>
    </recommendedName>
</protein>
<feature type="region of interest" description="Disordered" evidence="1">
    <location>
        <begin position="173"/>
        <end position="199"/>
    </location>
</feature>
<dbReference type="Pfam" id="PF10358">
    <property type="entry name" value="NT-C2"/>
    <property type="match status" value="1"/>
</dbReference>
<keyword evidence="4" id="KW-1185">Reference proteome</keyword>
<evidence type="ECO:0000259" key="2">
    <source>
        <dbReference type="PROSITE" id="PS51840"/>
    </source>
</evidence>
<dbReference type="InParanoid" id="A0A078A7P3"/>
<dbReference type="OrthoDB" id="10669445at2759"/>
<reference evidence="3 4" key="1">
    <citation type="submission" date="2014-06" db="EMBL/GenBank/DDBJ databases">
        <authorList>
            <person name="Swart Estienne"/>
        </authorList>
    </citation>
    <scope>NUCLEOTIDE SEQUENCE [LARGE SCALE GENOMIC DNA]</scope>
    <source>
        <strain evidence="3 4">130c</strain>
    </source>
</reference>
<accession>A0A078A7P3</accession>
<gene>
    <name evidence="3" type="primary">Contig9031.g9661</name>
    <name evidence="3" type="ORF">STYLEM_6555</name>
</gene>
<dbReference type="PROSITE" id="PS51840">
    <property type="entry name" value="C2_NT"/>
    <property type="match status" value="1"/>
</dbReference>
<sequence length="309" mass="35877">MEYVHDIKLILGAKKANTKSRLLNESVTIAKFEEKFQITTMVDVDSDGKPSKEKMSKLTVYSIAKDKSKTSLGEADLNLCDYGENDYRNLKLPLRKCDDSAAYIEVAIRGTQAQEKTPRGRESIDSNNQLSMALEDLEKEKRATKKIKQDKEEQIRTLTEKINTLQTNLENTKTEVAHLHKQKRGLTEDKERMDKETESLKKKVELRDLSIADKDHEIQKIKDKQKEFEQKFQELNNQIENKKNQTLKEIAEAHQRLEETVKQVRKFYDYERFDIDYLGDAVLFSKADVPQSQNQVVITTPGSRQYRGR</sequence>
<proteinExistence type="predicted"/>
<organism evidence="3 4">
    <name type="scientific">Stylonychia lemnae</name>
    <name type="common">Ciliate</name>
    <dbReference type="NCBI Taxonomy" id="5949"/>
    <lineage>
        <taxon>Eukaryota</taxon>
        <taxon>Sar</taxon>
        <taxon>Alveolata</taxon>
        <taxon>Ciliophora</taxon>
        <taxon>Intramacronucleata</taxon>
        <taxon>Spirotrichea</taxon>
        <taxon>Stichotrichia</taxon>
        <taxon>Sporadotrichida</taxon>
        <taxon>Oxytrichidae</taxon>
        <taxon>Stylonychinae</taxon>
        <taxon>Stylonychia</taxon>
    </lineage>
</organism>
<dbReference type="Gene3D" id="1.10.287.1490">
    <property type="match status" value="1"/>
</dbReference>
<evidence type="ECO:0000313" key="3">
    <source>
        <dbReference type="EMBL" id="CDW77592.1"/>
    </source>
</evidence>